<sequence>MSAQDRPEGAGSGLAAGVERGLARAPRAVGAAILVVVSLLVMWPGFTSLPPLDRDEARFAQASRQMLDTGDFIDIRFQDQPRYKKPVGIYWLQSAAVAATGTDRAGAAPAPIWAYRLPSLAAAVGAVLLTARIAAQFAAPPAGLVAGLLMTGVFSLDIEANLAKSDAALLFFILLSQAALARAWRRAAAQDFARPVLSAWTVAAFWGGLGAATLIKGPIGPMVTALTVLALVAVARRGAWLAALRPLAGLGLWALIVLPWVVAITVKSGGEFWAASLGHDMMGKVTGVQESHGAPPGSYLAALWVTFFPASVALALAAGAIWRARALPGVIFAAAWAIPGWLVFEASPTKLTHYVLPFYPALALAIALVWPEVVARARRRRDWLIAGGIAALPVAGLIAAGVYAARLGPVPLGPLALGLAVLALGGLIAARALAGHRPVLAALGLAVMGAGFSGGALGAVAQIEALWPAPRILALAQDRACPAPPIFVTSYQEPSLVFLSPGPVRWTAPETAAQVLDTPCARLVADSAAPPPAGGRALGRVTGLNLGSGRAVDLTVWAQAAP</sequence>
<feature type="transmembrane region" description="Helical" evidence="8">
    <location>
        <begin position="219"/>
        <end position="235"/>
    </location>
</feature>
<evidence type="ECO:0000256" key="6">
    <source>
        <dbReference type="ARBA" id="ARBA00022989"/>
    </source>
</evidence>
<dbReference type="Pfam" id="PF02366">
    <property type="entry name" value="PMT"/>
    <property type="match status" value="1"/>
</dbReference>
<comment type="subcellular location">
    <subcellularLocation>
        <location evidence="1">Cell membrane</location>
        <topology evidence="1">Multi-pass membrane protein</topology>
    </subcellularLocation>
</comment>
<feature type="transmembrane region" description="Helical" evidence="8">
    <location>
        <begin position="28"/>
        <end position="46"/>
    </location>
</feature>
<feature type="transmembrane region" description="Helical" evidence="8">
    <location>
        <begin position="440"/>
        <end position="461"/>
    </location>
</feature>
<protein>
    <submittedName>
        <fullName evidence="10">4-amino-4-deoxy-L-arabinose transferase</fullName>
    </submittedName>
</protein>
<keyword evidence="5 8" id="KW-0812">Transmembrane</keyword>
<feature type="transmembrane region" description="Helical" evidence="8">
    <location>
        <begin position="411"/>
        <end position="433"/>
    </location>
</feature>
<dbReference type="PANTHER" id="PTHR33908:SF3">
    <property type="entry name" value="UNDECAPRENYL PHOSPHATE-ALPHA-4-AMINO-4-DEOXY-L-ARABINOSE ARABINOSYL TRANSFERASE"/>
    <property type="match status" value="1"/>
</dbReference>
<feature type="domain" description="ArnT-like N-terminal" evidence="9">
    <location>
        <begin position="107"/>
        <end position="266"/>
    </location>
</feature>
<keyword evidence="4 10" id="KW-0808">Transferase</keyword>
<dbReference type="AlphaFoldDB" id="A0A1N7KZP1"/>
<dbReference type="EMBL" id="FTOM01000002">
    <property type="protein sequence ID" value="SIS67007.1"/>
    <property type="molecule type" value="Genomic_DNA"/>
</dbReference>
<evidence type="ECO:0000313" key="11">
    <source>
        <dbReference type="Proteomes" id="UP000186098"/>
    </source>
</evidence>
<evidence type="ECO:0000256" key="4">
    <source>
        <dbReference type="ARBA" id="ARBA00022679"/>
    </source>
</evidence>
<feature type="transmembrane region" description="Helical" evidence="8">
    <location>
        <begin position="247"/>
        <end position="266"/>
    </location>
</feature>
<dbReference type="STRING" id="407234.SAMN05421795_102350"/>
<evidence type="ECO:0000259" key="9">
    <source>
        <dbReference type="Pfam" id="PF02366"/>
    </source>
</evidence>
<dbReference type="PANTHER" id="PTHR33908">
    <property type="entry name" value="MANNOSYLTRANSFERASE YKCB-RELATED"/>
    <property type="match status" value="1"/>
</dbReference>
<feature type="transmembrane region" description="Helical" evidence="8">
    <location>
        <begin position="167"/>
        <end position="184"/>
    </location>
</feature>
<dbReference type="GO" id="GO:0010041">
    <property type="term" value="P:response to iron(III) ion"/>
    <property type="evidence" value="ECO:0007669"/>
    <property type="project" value="TreeGrafter"/>
</dbReference>
<evidence type="ECO:0000256" key="5">
    <source>
        <dbReference type="ARBA" id="ARBA00022692"/>
    </source>
</evidence>
<dbReference type="GO" id="GO:0016763">
    <property type="term" value="F:pentosyltransferase activity"/>
    <property type="evidence" value="ECO:0007669"/>
    <property type="project" value="TreeGrafter"/>
</dbReference>
<feature type="transmembrane region" description="Helical" evidence="8">
    <location>
        <begin position="383"/>
        <end position="405"/>
    </location>
</feature>
<feature type="transmembrane region" description="Helical" evidence="8">
    <location>
        <begin position="196"/>
        <end position="213"/>
    </location>
</feature>
<dbReference type="InterPro" id="IPR050297">
    <property type="entry name" value="LipidA_mod_glycosyltrf_83"/>
</dbReference>
<keyword evidence="3" id="KW-0328">Glycosyltransferase</keyword>
<reference evidence="11" key="1">
    <citation type="submission" date="2017-01" db="EMBL/GenBank/DDBJ databases">
        <authorList>
            <person name="Varghese N."/>
            <person name="Submissions S."/>
        </authorList>
    </citation>
    <scope>NUCLEOTIDE SEQUENCE [LARGE SCALE GENOMIC DNA]</scope>
    <source>
        <strain evidence="11">DSM 18714</strain>
    </source>
</reference>
<dbReference type="GO" id="GO:0006493">
    <property type="term" value="P:protein O-linked glycosylation"/>
    <property type="evidence" value="ECO:0007669"/>
    <property type="project" value="InterPro"/>
</dbReference>
<gene>
    <name evidence="10" type="ORF">SAMN05421795_102350</name>
</gene>
<dbReference type="RefSeq" id="WP_083947606.1">
    <property type="nucleotide sequence ID" value="NZ_FTOM01000002.1"/>
</dbReference>
<dbReference type="GO" id="GO:0009103">
    <property type="term" value="P:lipopolysaccharide biosynthetic process"/>
    <property type="evidence" value="ECO:0007669"/>
    <property type="project" value="UniProtKB-ARBA"/>
</dbReference>
<evidence type="ECO:0000256" key="7">
    <source>
        <dbReference type="ARBA" id="ARBA00023136"/>
    </source>
</evidence>
<evidence type="ECO:0000256" key="1">
    <source>
        <dbReference type="ARBA" id="ARBA00004651"/>
    </source>
</evidence>
<evidence type="ECO:0000256" key="2">
    <source>
        <dbReference type="ARBA" id="ARBA00022475"/>
    </source>
</evidence>
<feature type="transmembrane region" description="Helical" evidence="8">
    <location>
        <begin position="112"/>
        <end position="130"/>
    </location>
</feature>
<keyword evidence="2" id="KW-1003">Cell membrane</keyword>
<evidence type="ECO:0000313" key="10">
    <source>
        <dbReference type="EMBL" id="SIS67007.1"/>
    </source>
</evidence>
<dbReference type="OrthoDB" id="9810951at2"/>
<feature type="transmembrane region" description="Helical" evidence="8">
    <location>
        <begin position="299"/>
        <end position="319"/>
    </location>
</feature>
<dbReference type="GO" id="GO:0000030">
    <property type="term" value="F:mannosyltransferase activity"/>
    <property type="evidence" value="ECO:0007669"/>
    <property type="project" value="InterPro"/>
</dbReference>
<dbReference type="GO" id="GO:0005886">
    <property type="term" value="C:plasma membrane"/>
    <property type="evidence" value="ECO:0007669"/>
    <property type="project" value="UniProtKB-SubCell"/>
</dbReference>
<proteinExistence type="predicted"/>
<keyword evidence="7 8" id="KW-0472">Membrane</keyword>
<keyword evidence="11" id="KW-1185">Reference proteome</keyword>
<name>A0A1N7KZP1_9RHOB</name>
<dbReference type="Proteomes" id="UP000186098">
    <property type="component" value="Unassembled WGS sequence"/>
</dbReference>
<organism evidence="10 11">
    <name type="scientific">Phaeovulum vinaykumarii</name>
    <dbReference type="NCBI Taxonomy" id="407234"/>
    <lineage>
        <taxon>Bacteria</taxon>
        <taxon>Pseudomonadati</taxon>
        <taxon>Pseudomonadota</taxon>
        <taxon>Alphaproteobacteria</taxon>
        <taxon>Rhodobacterales</taxon>
        <taxon>Paracoccaceae</taxon>
        <taxon>Phaeovulum</taxon>
    </lineage>
</organism>
<feature type="transmembrane region" description="Helical" evidence="8">
    <location>
        <begin position="356"/>
        <end position="374"/>
    </location>
</feature>
<keyword evidence="6 8" id="KW-1133">Transmembrane helix</keyword>
<dbReference type="InterPro" id="IPR003342">
    <property type="entry name" value="ArnT-like_N"/>
</dbReference>
<evidence type="ECO:0000256" key="3">
    <source>
        <dbReference type="ARBA" id="ARBA00022676"/>
    </source>
</evidence>
<evidence type="ECO:0000256" key="8">
    <source>
        <dbReference type="SAM" id="Phobius"/>
    </source>
</evidence>
<accession>A0A1N7KZP1</accession>
<feature type="transmembrane region" description="Helical" evidence="8">
    <location>
        <begin position="137"/>
        <end position="155"/>
    </location>
</feature>
<feature type="transmembrane region" description="Helical" evidence="8">
    <location>
        <begin position="326"/>
        <end position="344"/>
    </location>
</feature>